<dbReference type="Gene3D" id="4.10.400.10">
    <property type="entry name" value="Low-density Lipoprotein Receptor"/>
    <property type="match status" value="6"/>
</dbReference>
<sequence length="523" mass="56941">MTRSSSSSSPLMGRKRVDIVLLSRSWLGMAILFLFLDADSCTFAQFPAGAKSSLPDKVNGLKDGRHRFYCFRGFKRCMSGIKQCIKTEQECDGVEDCADGSDAGIDRCKSFDCTAVHRYKCPSGRMCMNVTAKSGLSMARQCYYVDPYSGFLCDGTKHYTDGSDEDARFCASYDCNRDVPHTPLYPPAGSSGPPCPRRRCPGGKGGCLTESQLCDGVVNCVGDGGSDESDEYCKKRGCSPSSNSDLFQCLSGRCISRQLVCDGRKDCPDGDDKGKFCEKMDCPSGRVKCAGGRNRMCILGSQVCDGVEDCPAGTDEKQCGCASFKLCDGVKQCRDGSDEDPSLCRTYNCSEGEVKCKDGVTCISPRSLCDGLKDCPDKSDEDPAFCRKQHDCSSAAAAAMVKCPGWEYVWCTYATSLCNGRAGDCYGDEDEKPEFCSSEQTRNQLAAVGRVSCRSNITEYINGGYCDKKVDCADGSDERHGFCRRYKCPEGQVKCYGKWCVTGRHCDGKRDCPDESDEKGCSV</sequence>
<dbReference type="EMBL" id="BFEA01000129">
    <property type="protein sequence ID" value="GBG70344.1"/>
    <property type="molecule type" value="Genomic_DNA"/>
</dbReference>
<dbReference type="GO" id="GO:0012505">
    <property type="term" value="C:endomembrane system"/>
    <property type="evidence" value="ECO:0007669"/>
    <property type="project" value="UniProtKB-SubCell"/>
</dbReference>
<dbReference type="PROSITE" id="PS01209">
    <property type="entry name" value="LDLRA_1"/>
    <property type="match status" value="1"/>
</dbReference>
<name>A0A388KJW4_CHABU</name>
<dbReference type="AlphaFoldDB" id="A0A388KJW4"/>
<dbReference type="GO" id="GO:0016192">
    <property type="term" value="P:vesicle-mediated transport"/>
    <property type="evidence" value="ECO:0007669"/>
    <property type="project" value="UniProtKB-ARBA"/>
</dbReference>
<comment type="subcellular location">
    <subcellularLocation>
        <location evidence="2">Endomembrane system</location>
    </subcellularLocation>
    <subcellularLocation>
        <location evidence="1">Membrane</location>
        <topology evidence="1">Single-pass membrane protein</topology>
    </subcellularLocation>
</comment>
<dbReference type="InterPro" id="IPR023415">
    <property type="entry name" value="LDLR_class-A_CS"/>
</dbReference>
<accession>A0A388KJW4</accession>
<proteinExistence type="predicted"/>
<evidence type="ECO:0000256" key="6">
    <source>
        <dbReference type="ARBA" id="ARBA00023136"/>
    </source>
</evidence>
<keyword evidence="7" id="KW-1015">Disulfide bond</keyword>
<gene>
    <name evidence="8" type="ORF">CBR_g6472</name>
</gene>
<dbReference type="CDD" id="cd00112">
    <property type="entry name" value="LDLa"/>
    <property type="match status" value="4"/>
</dbReference>
<keyword evidence="6" id="KW-0472">Membrane</keyword>
<keyword evidence="3" id="KW-0812">Transmembrane</keyword>
<dbReference type="PANTHER" id="PTHR24270">
    <property type="entry name" value="LOW-DENSITY LIPOPROTEIN RECEPTOR-RELATED"/>
    <property type="match status" value="1"/>
</dbReference>
<comment type="caution">
    <text evidence="8">The sequence shown here is derived from an EMBL/GenBank/DDBJ whole genome shotgun (WGS) entry which is preliminary data.</text>
</comment>
<dbReference type="OrthoDB" id="2019384at2759"/>
<dbReference type="InterPro" id="IPR036055">
    <property type="entry name" value="LDL_receptor-like_sf"/>
</dbReference>
<reference evidence="8 9" key="1">
    <citation type="journal article" date="2018" name="Cell">
        <title>The Chara Genome: Secondary Complexity and Implications for Plant Terrestrialization.</title>
        <authorList>
            <person name="Nishiyama T."/>
            <person name="Sakayama H."/>
            <person name="Vries J.D."/>
            <person name="Buschmann H."/>
            <person name="Saint-Marcoux D."/>
            <person name="Ullrich K.K."/>
            <person name="Haas F.B."/>
            <person name="Vanderstraeten L."/>
            <person name="Becker D."/>
            <person name="Lang D."/>
            <person name="Vosolsobe S."/>
            <person name="Rombauts S."/>
            <person name="Wilhelmsson P.K.I."/>
            <person name="Janitza P."/>
            <person name="Kern R."/>
            <person name="Heyl A."/>
            <person name="Rumpler F."/>
            <person name="Villalobos L.I.A.C."/>
            <person name="Clay J.M."/>
            <person name="Skokan R."/>
            <person name="Toyoda A."/>
            <person name="Suzuki Y."/>
            <person name="Kagoshima H."/>
            <person name="Schijlen E."/>
            <person name="Tajeshwar N."/>
            <person name="Catarino B."/>
            <person name="Hetherington A.J."/>
            <person name="Saltykova A."/>
            <person name="Bonnot C."/>
            <person name="Breuninger H."/>
            <person name="Symeonidi A."/>
            <person name="Radhakrishnan G.V."/>
            <person name="Van Nieuwerburgh F."/>
            <person name="Deforce D."/>
            <person name="Chang C."/>
            <person name="Karol K.G."/>
            <person name="Hedrich R."/>
            <person name="Ulvskov P."/>
            <person name="Glockner G."/>
            <person name="Delwiche C.F."/>
            <person name="Petrasek J."/>
            <person name="Van de Peer Y."/>
            <person name="Friml J."/>
            <person name="Beilby M."/>
            <person name="Dolan L."/>
            <person name="Kohara Y."/>
            <person name="Sugano S."/>
            <person name="Fujiyama A."/>
            <person name="Delaux P.-M."/>
            <person name="Quint M."/>
            <person name="TheiBen G."/>
            <person name="Hagemann M."/>
            <person name="Harholt J."/>
            <person name="Dunand C."/>
            <person name="Zachgo S."/>
            <person name="Langdale J."/>
            <person name="Maumus F."/>
            <person name="Straeten D.V.D."/>
            <person name="Gould S.B."/>
            <person name="Rensing S.A."/>
        </authorList>
    </citation>
    <scope>NUCLEOTIDE SEQUENCE [LARGE SCALE GENOMIC DNA]</scope>
    <source>
        <strain evidence="8 9">S276</strain>
    </source>
</reference>
<evidence type="ECO:0000256" key="2">
    <source>
        <dbReference type="ARBA" id="ARBA00004308"/>
    </source>
</evidence>
<protein>
    <submittedName>
        <fullName evidence="8">Uncharacterized protein</fullName>
    </submittedName>
</protein>
<dbReference type="Gramene" id="GBG70344">
    <property type="protein sequence ID" value="GBG70344"/>
    <property type="gene ID" value="CBR_g6472"/>
</dbReference>
<dbReference type="PANTHER" id="PTHR24270:SF62">
    <property type="entry name" value="LOW-DENSITY LIPOPROTEIN RECEPTOR-RELATED PROTEIN 2"/>
    <property type="match status" value="1"/>
</dbReference>
<dbReference type="InterPro" id="IPR050685">
    <property type="entry name" value="LDLR"/>
</dbReference>
<dbReference type="Pfam" id="PF00057">
    <property type="entry name" value="Ldl_recept_a"/>
    <property type="match status" value="4"/>
</dbReference>
<evidence type="ECO:0000256" key="5">
    <source>
        <dbReference type="ARBA" id="ARBA00022989"/>
    </source>
</evidence>
<keyword evidence="5" id="KW-1133">Transmembrane helix</keyword>
<evidence type="ECO:0000313" key="8">
    <source>
        <dbReference type="EMBL" id="GBG70344.1"/>
    </source>
</evidence>
<dbReference type="SUPFAM" id="SSF57424">
    <property type="entry name" value="LDL receptor-like module"/>
    <property type="match status" value="5"/>
</dbReference>
<dbReference type="Proteomes" id="UP000265515">
    <property type="component" value="Unassembled WGS sequence"/>
</dbReference>
<evidence type="ECO:0000256" key="7">
    <source>
        <dbReference type="ARBA" id="ARBA00023157"/>
    </source>
</evidence>
<dbReference type="GO" id="GO:0005886">
    <property type="term" value="C:plasma membrane"/>
    <property type="evidence" value="ECO:0007669"/>
    <property type="project" value="TreeGrafter"/>
</dbReference>
<keyword evidence="4" id="KW-0677">Repeat</keyword>
<evidence type="ECO:0000256" key="3">
    <source>
        <dbReference type="ARBA" id="ARBA00022692"/>
    </source>
</evidence>
<evidence type="ECO:0000256" key="1">
    <source>
        <dbReference type="ARBA" id="ARBA00004167"/>
    </source>
</evidence>
<evidence type="ECO:0000256" key="4">
    <source>
        <dbReference type="ARBA" id="ARBA00022737"/>
    </source>
</evidence>
<dbReference type="STRING" id="69332.A0A388KJW4"/>
<keyword evidence="9" id="KW-1185">Reference proteome</keyword>
<organism evidence="8 9">
    <name type="scientific">Chara braunii</name>
    <name type="common">Braun's stonewort</name>
    <dbReference type="NCBI Taxonomy" id="69332"/>
    <lineage>
        <taxon>Eukaryota</taxon>
        <taxon>Viridiplantae</taxon>
        <taxon>Streptophyta</taxon>
        <taxon>Charophyceae</taxon>
        <taxon>Charales</taxon>
        <taxon>Characeae</taxon>
        <taxon>Chara</taxon>
    </lineage>
</organism>
<dbReference type="OMA" id="CETAINC"/>
<dbReference type="PROSITE" id="PS50068">
    <property type="entry name" value="LDLRA_2"/>
    <property type="match status" value="5"/>
</dbReference>
<dbReference type="PRINTS" id="PR00261">
    <property type="entry name" value="LDLRECEPTOR"/>
</dbReference>
<dbReference type="SMART" id="SM00192">
    <property type="entry name" value="LDLa"/>
    <property type="match status" value="8"/>
</dbReference>
<evidence type="ECO:0000313" key="9">
    <source>
        <dbReference type="Proteomes" id="UP000265515"/>
    </source>
</evidence>
<dbReference type="InterPro" id="IPR002172">
    <property type="entry name" value="LDrepeatLR_classA_rpt"/>
</dbReference>